<reference evidence="2 3" key="1">
    <citation type="submission" date="2018-11" db="EMBL/GenBank/DDBJ databases">
        <title>Deinococcus shelandsis sp. nov., isolated from South Shetland Islands soil of Antarctica.</title>
        <authorList>
            <person name="Tian J."/>
        </authorList>
    </citation>
    <scope>NUCLEOTIDE SEQUENCE [LARGE SCALE GENOMIC DNA]</scope>
    <source>
        <strain evidence="2 3">S14-83T</strain>
    </source>
</reference>
<protein>
    <recommendedName>
        <fullName evidence="1">Bacterial transcriptional activator domain-containing protein</fullName>
    </recommendedName>
</protein>
<dbReference type="Pfam" id="PF13181">
    <property type="entry name" value="TPR_8"/>
    <property type="match status" value="1"/>
</dbReference>
<dbReference type="InterPro" id="IPR005158">
    <property type="entry name" value="BTAD"/>
</dbReference>
<sequence>MKPGHNTFMLSVRLFGSPHFAYGGEVLRVRGKTRLLLAYLAHLGRETARSELMRLFWPSGRPHNLRQALGSLRRLPGAGEWLWDQGSGVHVKAKIDTAEFEGLVNTLSKQPLGSADHSAALALATAPFLPLDATELPDLEAWQQDERRRLSELLQRARRAQAAYCAQAGKVEDAELCLEALLNDDPSDEDAAQRLMSLHVQSGRRDQASAVYNALKRELKSLSSEPHPRTAALLGNGHDYAELLAQARRLLPPELSPGSAALWSKVVGLPELEVAQWLSGAEHNSTELEAVPPLSPPLATLWQGRLAHWLSELNERPVGTPLHTFWALIAQHWQAAGRCDQAAQSLTRAAQQAQRIGAYAAARQHYTQALSLLDDEARLPLLSELAGLQELLADAPGLEQNAQALHTYAQRWQSDAALLTAHLSTATAKLLRGELSQADLSINAAFSVVERLERANITVDLNLRCRLHLLRGNLRLRAGRYAEARAAYQAGLAYQPPPELKVRFLGNLGAVYGQEERLAEARHTLEDALSLARSLGQLPSALGIVLNLAVTAEKLGDTAAAISGNQETLSLARELNHTPSLHMAYRNLATLHLRRGALGLAWNTAQDLQDLPIPDAAHAALPDLVLAEIEWHCGALGAARQRLEARLATVPAGQLDRIGQQVALHLGILSILQDQDQQPLLALLAQAEAASYQELLVEGRLDAALFLTAPDQIRRHLEALSQFNTSGQLARTPNRLARLELICCQLAWREQRPVKRSVLRRLAREPFLYALHAARLLNRLEGSTQTWQLYLKAAARAGQGLPPTLRRALVKQLSPEK</sequence>
<organism evidence="2 3">
    <name type="scientific">Deinococcus psychrotolerans</name>
    <dbReference type="NCBI Taxonomy" id="2489213"/>
    <lineage>
        <taxon>Bacteria</taxon>
        <taxon>Thermotogati</taxon>
        <taxon>Deinococcota</taxon>
        <taxon>Deinococci</taxon>
        <taxon>Deinococcales</taxon>
        <taxon>Deinococcaceae</taxon>
        <taxon>Deinococcus</taxon>
    </lineage>
</organism>
<evidence type="ECO:0000259" key="1">
    <source>
        <dbReference type="SMART" id="SM01043"/>
    </source>
</evidence>
<evidence type="ECO:0000313" key="3">
    <source>
        <dbReference type="Proteomes" id="UP000276417"/>
    </source>
</evidence>
<dbReference type="SMART" id="SM01043">
    <property type="entry name" value="BTAD"/>
    <property type="match status" value="1"/>
</dbReference>
<accession>A0A3G8YAN5</accession>
<dbReference type="Gene3D" id="1.25.40.10">
    <property type="entry name" value="Tetratricopeptide repeat domain"/>
    <property type="match status" value="2"/>
</dbReference>
<dbReference type="PANTHER" id="PTHR35807">
    <property type="entry name" value="TRANSCRIPTIONAL REGULATOR REDD-RELATED"/>
    <property type="match status" value="1"/>
</dbReference>
<dbReference type="Proteomes" id="UP000276417">
    <property type="component" value="Chromosome 1"/>
</dbReference>
<dbReference type="InterPro" id="IPR051677">
    <property type="entry name" value="AfsR-DnrI-RedD_regulator"/>
</dbReference>
<gene>
    <name evidence="2" type="ORF">EHF33_03735</name>
</gene>
<dbReference type="InterPro" id="IPR036388">
    <property type="entry name" value="WH-like_DNA-bd_sf"/>
</dbReference>
<dbReference type="AlphaFoldDB" id="A0A3G8YAN5"/>
<dbReference type="Pfam" id="PF03704">
    <property type="entry name" value="BTAD"/>
    <property type="match status" value="1"/>
</dbReference>
<dbReference type="SMART" id="SM00028">
    <property type="entry name" value="TPR"/>
    <property type="match status" value="3"/>
</dbReference>
<dbReference type="OrthoDB" id="52209at2"/>
<proteinExistence type="predicted"/>
<dbReference type="Gene3D" id="1.10.10.10">
    <property type="entry name" value="Winged helix-like DNA-binding domain superfamily/Winged helix DNA-binding domain"/>
    <property type="match status" value="1"/>
</dbReference>
<dbReference type="SUPFAM" id="SSF48452">
    <property type="entry name" value="TPR-like"/>
    <property type="match status" value="3"/>
</dbReference>
<evidence type="ECO:0000313" key="2">
    <source>
        <dbReference type="EMBL" id="AZI41973.1"/>
    </source>
</evidence>
<name>A0A3G8YAN5_9DEIO</name>
<feature type="domain" description="Bacterial transcriptional activator" evidence="1">
    <location>
        <begin position="95"/>
        <end position="244"/>
    </location>
</feature>
<dbReference type="InterPro" id="IPR011990">
    <property type="entry name" value="TPR-like_helical_dom_sf"/>
</dbReference>
<dbReference type="RefSeq" id="WP_124868016.1">
    <property type="nucleotide sequence ID" value="NZ_CP034183.1"/>
</dbReference>
<keyword evidence="3" id="KW-1185">Reference proteome</keyword>
<dbReference type="EMBL" id="CP034183">
    <property type="protein sequence ID" value="AZI41973.1"/>
    <property type="molecule type" value="Genomic_DNA"/>
</dbReference>
<dbReference type="KEGG" id="dph:EHF33_03735"/>
<dbReference type="InterPro" id="IPR019734">
    <property type="entry name" value="TPR_rpt"/>
</dbReference>